<dbReference type="RefSeq" id="WP_172144584.1">
    <property type="nucleotide sequence ID" value="NZ_JAAIIJ010000010.1"/>
</dbReference>
<name>A0ABX1SVX6_9BIFI</name>
<evidence type="ECO:0000313" key="3">
    <source>
        <dbReference type="Proteomes" id="UP000553756"/>
    </source>
</evidence>
<evidence type="ECO:0000313" key="2">
    <source>
        <dbReference type="EMBL" id="NMN01986.1"/>
    </source>
</evidence>
<evidence type="ECO:0000259" key="1">
    <source>
        <dbReference type="Pfam" id="PF13274"/>
    </source>
</evidence>
<comment type="caution">
    <text evidence="2">The sequence shown here is derived from an EMBL/GenBank/DDBJ whole genome shotgun (WGS) entry which is preliminary data.</text>
</comment>
<accession>A0ABX1SVX6</accession>
<keyword evidence="3" id="KW-1185">Reference proteome</keyword>
<reference evidence="2 3" key="1">
    <citation type="submission" date="2020-02" db="EMBL/GenBank/DDBJ databases">
        <title>Characterization of phylogenetic diversity of novel bifidobacterial species isolated in Czech ZOOs.</title>
        <authorList>
            <person name="Lugli G.A."/>
            <person name="Vera N.B."/>
            <person name="Ventura M."/>
        </authorList>
    </citation>
    <scope>NUCLEOTIDE SEQUENCE [LARGE SCALE GENOMIC DNA]</scope>
    <source>
        <strain evidence="2 3">DSM 109963</strain>
    </source>
</reference>
<organism evidence="2 3">
    <name type="scientific">Bifidobacterium panos</name>
    <dbReference type="NCBI Taxonomy" id="2675321"/>
    <lineage>
        <taxon>Bacteria</taxon>
        <taxon>Bacillati</taxon>
        <taxon>Actinomycetota</taxon>
        <taxon>Actinomycetes</taxon>
        <taxon>Bifidobacteriales</taxon>
        <taxon>Bifidobacteriaceae</taxon>
        <taxon>Bifidobacterium</taxon>
    </lineage>
</organism>
<dbReference type="InterPro" id="IPR025272">
    <property type="entry name" value="SocA_Panacea"/>
</dbReference>
<dbReference type="Pfam" id="PF13274">
    <property type="entry name" value="SocA_Panacea"/>
    <property type="match status" value="1"/>
</dbReference>
<sequence>MANIADVAVYILKNYGSTTTMKLQKLAYYSQAESLSRHARPLFDEDFQAWRGGPVCSELYALHKGKFIIRANEIALPSGQINLTVEEQQTIDRVCSKLFACTGNELSRRTHREKPWIDARGGLAPAATCRTVISKEAIRDFYQDNPVIAE</sequence>
<dbReference type="EMBL" id="JAAIIJ010000010">
    <property type="protein sequence ID" value="NMN01986.1"/>
    <property type="molecule type" value="Genomic_DNA"/>
</dbReference>
<protein>
    <recommendedName>
        <fullName evidence="1">Antitoxin SocA-like Panacea domain-containing protein</fullName>
    </recommendedName>
</protein>
<gene>
    <name evidence="2" type="ORF">G1C94_0608</name>
</gene>
<proteinExistence type="predicted"/>
<dbReference type="Proteomes" id="UP000553756">
    <property type="component" value="Unassembled WGS sequence"/>
</dbReference>
<feature type="domain" description="Antitoxin SocA-like Panacea" evidence="1">
    <location>
        <begin position="23"/>
        <end position="116"/>
    </location>
</feature>